<feature type="compositionally biased region" description="Basic and acidic residues" evidence="5">
    <location>
        <begin position="205"/>
        <end position="220"/>
    </location>
</feature>
<dbReference type="InterPro" id="IPR002893">
    <property type="entry name" value="Znf_MYND"/>
</dbReference>
<dbReference type="InterPro" id="IPR046824">
    <property type="entry name" value="Mss51-like_C"/>
</dbReference>
<dbReference type="PANTHER" id="PTHR28069">
    <property type="entry name" value="GH20023P"/>
    <property type="match status" value="1"/>
</dbReference>
<protein>
    <recommendedName>
        <fullName evidence="6">MYND-type domain-containing protein</fullName>
    </recommendedName>
</protein>
<sequence>MAKKGKAKNGAPTGEGEQVSVPAAPVVANTPPVAAVPARPAVEKPNAPAVQSTNEVKLDVKPVQQQNGAEVETGEMRRKRSRRGGRGGKKKSDDEDQSKDKAPSTVTARKNLRKKRSKLMRTLEQLETSPPQPVADGAPVQTAEDIRKKVQVIENLLQHLQAQTQEERKKMENLKKAQAEQAEPAKKEEQPAQKTPAPGSPKNLTTEKTRKEAEAKKLAGEKAVIQNEAKRLVEEKARKEQEMKKLIAEKAKKDAEAKQLFEEKAAREAELAKLTQAKARVETVEQKMNELDQKAQQRKEVDETKVAPGSPKQKKDQGRTRKDSESNKKKEAEEKAKKEAEEKAKKETAEKKEAAEKAKKEAEEKAKKEAAEKAKKEAEEKAKKEAAEKAKKEAEEKAKKEAAEKAKHEAEEKAKKEAEEKAKKEAAEKAKKQAEEEAKRKTNGDAVKQANGSAPTTPTQEKPAPSKQDTKNNKKNNKRTPKNSVSEDDKSTAKATGSKNGPSGDFASSAEPVTVAKSQESQSAPVPIPKTAEAAPASPKASPKPANVNKPAAAPVNGKQQTPPAKTPEKPATQAKSSARSSPPKTTAKAPSPPKTPAPAAARATPSKPSTPPASKKPEPPPKPEFLKKKSPSVEKEKIVKPAAPQQVSQPPAANPSPPSSATPAPSSTPAPAVPAPATTVPTPASSAPAAAPAQEGAVSTRLTEEALNGAKKPAPAGTASKPKPVQKKPDVPPKPDVHSKSAAKMKTPIKQPGGKTTSTVTMTSEPVQNKHLTTIQSDSRSAAAAELSRTEAFKKNMDIISTIADVLLSCSRSKKTRTTERPSANASEPTATNTNSPLPSSNSTTSLEPPALPSSASLLSSLFPTLSQSSGPAGTGSSHQASASSSSTDEQAPNKKSKLDLERILRILQTGQPPSSSSSASDPSSSSIQQLPLEMPAGTESDENPLGSFLTKDAIRMLMPTLQEVNHKFNVEKQLHALNATAAMSKILPKTLPPGTDTTEDDELEEDLLDEEAEDTIEYKFTPRPVFIATICQVCKNPLKSFCHCERCNMVSYCGEEHRRTDLAFHRELCTVLCEVAAIRGGHIYQLARKLNVQEYRNLRVHTLNQIELTLKRPMQAYEREIVLFPRICIAPDCREWRQELLTECTDCRQISYCADNPSHLQTSHQRWCKAYLLFQKLILRQRILGRIEPVLPARILTKPAPLPANIDEAFKQLYKNSTVPRDECVYAVLSQIATAPLSALYAYQQTGLPFGSTFTIHLVGAELQFEGDTLDKWEAFFLHLVPEVAVLRVVFVGPELNVENLPIDVISRIRMCRTCRVKCRVVAFDFQCRTMYHDYRHSSRYQRPNLICFFNPGLHRTTGFAGQDSWPVTIRAATEAGCPMLVTAYTELESPLDLDRLQRESTRALQIVQPPSVNPYGSKRPDRNFISDDTAPMIFKNYYYFVVK</sequence>
<dbReference type="SUPFAM" id="SSF144232">
    <property type="entry name" value="HIT/MYND zinc finger-like"/>
    <property type="match status" value="1"/>
</dbReference>
<evidence type="ECO:0000256" key="4">
    <source>
        <dbReference type="PROSITE-ProRule" id="PRU00134"/>
    </source>
</evidence>
<dbReference type="Proteomes" id="UP000075881">
    <property type="component" value="Unassembled WGS sequence"/>
</dbReference>
<dbReference type="STRING" id="43041.A0A182JTR6"/>
<keyword evidence="3" id="KW-0862">Zinc</keyword>
<feature type="compositionally biased region" description="Basic and acidic residues" evidence="5">
    <location>
        <begin position="728"/>
        <end position="740"/>
    </location>
</feature>
<feature type="compositionally biased region" description="Basic and acidic residues" evidence="5">
    <location>
        <begin position="313"/>
        <end position="443"/>
    </location>
</feature>
<evidence type="ECO:0000256" key="2">
    <source>
        <dbReference type="ARBA" id="ARBA00022771"/>
    </source>
</evidence>
<dbReference type="EnsemblMetazoa" id="ACHR001898-RA">
    <property type="protein sequence ID" value="ACHR001898-PA"/>
    <property type="gene ID" value="ACHR001898"/>
</dbReference>
<reference evidence="8" key="1">
    <citation type="submission" date="2013-03" db="EMBL/GenBank/DDBJ databases">
        <title>The Genome Sequence of Anopheles christyi ACHKN1017.</title>
        <authorList>
            <consortium name="The Broad Institute Genomics Platform"/>
            <person name="Neafsey D.E."/>
            <person name="Besansky N."/>
            <person name="Walker B."/>
            <person name="Young S.K."/>
            <person name="Zeng Q."/>
            <person name="Gargeya S."/>
            <person name="Fitzgerald M."/>
            <person name="Haas B."/>
            <person name="Abouelleil A."/>
            <person name="Allen A.W."/>
            <person name="Alvarado L."/>
            <person name="Arachchi H.M."/>
            <person name="Berlin A.M."/>
            <person name="Chapman S.B."/>
            <person name="Gainer-Dewar J."/>
            <person name="Goldberg J."/>
            <person name="Griggs A."/>
            <person name="Gujja S."/>
            <person name="Hansen M."/>
            <person name="Howarth C."/>
            <person name="Imamovic A."/>
            <person name="Ireland A."/>
            <person name="Larimer J."/>
            <person name="McCowan C."/>
            <person name="Murphy C."/>
            <person name="Pearson M."/>
            <person name="Poon T.W."/>
            <person name="Priest M."/>
            <person name="Roberts A."/>
            <person name="Saif S."/>
            <person name="Shea T."/>
            <person name="Sisk P."/>
            <person name="Sykes S."/>
            <person name="Wortman J."/>
            <person name="Nusbaum C."/>
            <person name="Birren B."/>
        </authorList>
    </citation>
    <scope>NUCLEOTIDE SEQUENCE [LARGE SCALE GENOMIC DNA]</scope>
    <source>
        <strain evidence="8">ACHKN1017</strain>
    </source>
</reference>
<name>A0A182JTR6_9DIPT</name>
<reference evidence="7" key="2">
    <citation type="submission" date="2020-05" db="UniProtKB">
        <authorList>
            <consortium name="EnsemblMetazoa"/>
        </authorList>
    </citation>
    <scope>IDENTIFICATION</scope>
    <source>
        <strain evidence="7">ACHKN1017</strain>
    </source>
</reference>
<dbReference type="GO" id="GO:0008270">
    <property type="term" value="F:zinc ion binding"/>
    <property type="evidence" value="ECO:0007669"/>
    <property type="project" value="UniProtKB-KW"/>
</dbReference>
<feature type="compositionally biased region" description="Basic and acidic residues" evidence="5">
    <location>
        <begin position="288"/>
        <end position="305"/>
    </location>
</feature>
<evidence type="ECO:0000313" key="7">
    <source>
        <dbReference type="EnsemblMetazoa" id="ACHR001898-PA"/>
    </source>
</evidence>
<feature type="compositionally biased region" description="Low complexity" evidence="5">
    <location>
        <begin position="598"/>
        <end position="608"/>
    </location>
</feature>
<keyword evidence="1" id="KW-0479">Metal-binding</keyword>
<feature type="compositionally biased region" description="Basic and acidic residues" evidence="5">
    <location>
        <begin position="165"/>
        <end position="191"/>
    </location>
</feature>
<dbReference type="VEuPathDB" id="VectorBase:ACHR001898"/>
<keyword evidence="8" id="KW-1185">Reference proteome</keyword>
<feature type="compositionally biased region" description="Basic and acidic residues" evidence="5">
    <location>
        <begin position="228"/>
        <end position="241"/>
    </location>
</feature>
<proteinExistence type="predicted"/>
<feature type="region of interest" description="Disordered" evidence="5">
    <location>
        <begin position="288"/>
        <end position="788"/>
    </location>
</feature>
<feature type="compositionally biased region" description="Basic and acidic residues" evidence="5">
    <location>
        <begin position="90"/>
        <end position="102"/>
    </location>
</feature>
<evidence type="ECO:0000256" key="3">
    <source>
        <dbReference type="ARBA" id="ARBA00022833"/>
    </source>
</evidence>
<feature type="compositionally biased region" description="Basic residues" evidence="5">
    <location>
        <begin position="77"/>
        <end position="89"/>
    </location>
</feature>
<keyword evidence="2 4" id="KW-0863">Zinc-finger</keyword>
<evidence type="ECO:0000259" key="6">
    <source>
        <dbReference type="PROSITE" id="PS50865"/>
    </source>
</evidence>
<feature type="compositionally biased region" description="Pro residues" evidence="5">
    <location>
        <begin position="653"/>
        <end position="675"/>
    </location>
</feature>
<feature type="region of interest" description="Disordered" evidence="5">
    <location>
        <begin position="37"/>
        <end position="142"/>
    </location>
</feature>
<organism evidence="7 8">
    <name type="scientific">Anopheles christyi</name>
    <dbReference type="NCBI Taxonomy" id="43041"/>
    <lineage>
        <taxon>Eukaryota</taxon>
        <taxon>Metazoa</taxon>
        <taxon>Ecdysozoa</taxon>
        <taxon>Arthropoda</taxon>
        <taxon>Hexapoda</taxon>
        <taxon>Insecta</taxon>
        <taxon>Pterygota</taxon>
        <taxon>Neoptera</taxon>
        <taxon>Endopterygota</taxon>
        <taxon>Diptera</taxon>
        <taxon>Nematocera</taxon>
        <taxon>Culicoidea</taxon>
        <taxon>Culicidae</taxon>
        <taxon>Anophelinae</taxon>
        <taxon>Anopheles</taxon>
    </lineage>
</organism>
<feature type="compositionally biased region" description="Low complexity" evidence="5">
    <location>
        <begin position="830"/>
        <end position="871"/>
    </location>
</feature>
<dbReference type="PANTHER" id="PTHR28069:SF2">
    <property type="entry name" value="GH20023P"/>
    <property type="match status" value="1"/>
</dbReference>
<evidence type="ECO:0000256" key="1">
    <source>
        <dbReference type="ARBA" id="ARBA00022723"/>
    </source>
</evidence>
<feature type="compositionally biased region" description="Polar residues" evidence="5">
    <location>
        <begin position="450"/>
        <end position="460"/>
    </location>
</feature>
<feature type="region of interest" description="Disordered" evidence="5">
    <location>
        <begin position="1"/>
        <end position="24"/>
    </location>
</feature>
<feature type="region of interest" description="Disordered" evidence="5">
    <location>
        <begin position="164"/>
        <end position="241"/>
    </location>
</feature>
<evidence type="ECO:0000313" key="8">
    <source>
        <dbReference type="Proteomes" id="UP000075881"/>
    </source>
</evidence>
<accession>A0A182JTR6</accession>
<feature type="compositionally biased region" description="Low complexity" evidence="5">
    <location>
        <begin position="529"/>
        <end position="590"/>
    </location>
</feature>
<feature type="compositionally biased region" description="Low complexity" evidence="5">
    <location>
        <begin position="676"/>
        <end position="694"/>
    </location>
</feature>
<feature type="region of interest" description="Disordered" evidence="5">
    <location>
        <begin position="811"/>
        <end position="899"/>
    </location>
</feature>
<feature type="compositionally biased region" description="Basic and acidic residues" evidence="5">
    <location>
        <begin position="616"/>
        <end position="640"/>
    </location>
</feature>
<dbReference type="Gene3D" id="6.10.140.2220">
    <property type="match status" value="1"/>
</dbReference>
<dbReference type="PROSITE" id="PS01360">
    <property type="entry name" value="ZF_MYND_1"/>
    <property type="match status" value="1"/>
</dbReference>
<dbReference type="PROSITE" id="PS50865">
    <property type="entry name" value="ZF_MYND_2"/>
    <property type="match status" value="1"/>
</dbReference>
<feature type="compositionally biased region" description="Basic residues" evidence="5">
    <location>
        <begin position="110"/>
        <end position="119"/>
    </location>
</feature>
<feature type="compositionally biased region" description="Polar residues" evidence="5">
    <location>
        <begin position="755"/>
        <end position="781"/>
    </location>
</feature>
<feature type="domain" description="MYND-type" evidence="6">
    <location>
        <begin position="1033"/>
        <end position="1071"/>
    </location>
</feature>
<feature type="compositionally biased region" description="Low complexity" evidence="5">
    <location>
        <begin position="878"/>
        <end position="888"/>
    </location>
</feature>
<evidence type="ECO:0000256" key="5">
    <source>
        <dbReference type="SAM" id="MobiDB-lite"/>
    </source>
</evidence>
<dbReference type="Pfam" id="PF01753">
    <property type="entry name" value="zf-MYND"/>
    <property type="match status" value="1"/>
</dbReference>
<dbReference type="Pfam" id="PF20179">
    <property type="entry name" value="MSS51_C"/>
    <property type="match status" value="1"/>
</dbReference>
<feature type="compositionally biased region" description="Low complexity" evidence="5">
    <location>
        <begin position="642"/>
        <end position="652"/>
    </location>
</feature>